<reference evidence="1 2" key="1">
    <citation type="submission" date="2017-03" db="EMBL/GenBank/DDBJ databases">
        <title>Phylogenomics and comparative genomics of Lactobacillus salivarius, a mammalian gut commensal.</title>
        <authorList>
            <person name="Harris H.M."/>
        </authorList>
    </citation>
    <scope>NUCLEOTIDE SEQUENCE [LARGE SCALE GENOMIC DNA]</scope>
    <source>
        <strain evidence="1 2">JCM 1047</strain>
    </source>
</reference>
<dbReference type="Proteomes" id="UP000192575">
    <property type="component" value="Unassembled WGS sequence"/>
</dbReference>
<name>A0A1V9RBZ0_9LACO</name>
<organism evidence="1 2">
    <name type="scientific">Ligilactobacillus salivarius</name>
    <dbReference type="NCBI Taxonomy" id="1624"/>
    <lineage>
        <taxon>Bacteria</taxon>
        <taxon>Bacillati</taxon>
        <taxon>Bacillota</taxon>
        <taxon>Bacilli</taxon>
        <taxon>Lactobacillales</taxon>
        <taxon>Lactobacillaceae</taxon>
        <taxon>Ligilactobacillus</taxon>
    </lineage>
</organism>
<dbReference type="RefSeq" id="WP_081534401.1">
    <property type="nucleotide sequence ID" value="NZ_JAINRM010000029.1"/>
</dbReference>
<comment type="caution">
    <text evidence="1">The sequence shown here is derived from an EMBL/GenBank/DDBJ whole genome shotgun (WGS) entry which is preliminary data.</text>
</comment>
<protein>
    <submittedName>
        <fullName evidence="1">Uncharacterized protein</fullName>
    </submittedName>
</protein>
<gene>
    <name evidence="1" type="ORF">B6U56_04545</name>
</gene>
<evidence type="ECO:0000313" key="1">
    <source>
        <dbReference type="EMBL" id="OQQ90558.1"/>
    </source>
</evidence>
<evidence type="ECO:0000313" key="2">
    <source>
        <dbReference type="Proteomes" id="UP000192575"/>
    </source>
</evidence>
<dbReference type="AlphaFoldDB" id="A0A1V9RBZ0"/>
<dbReference type="EMBL" id="NBEF01000017">
    <property type="protein sequence ID" value="OQQ90558.1"/>
    <property type="molecule type" value="Genomic_DNA"/>
</dbReference>
<accession>A0A1V9RBZ0</accession>
<sequence length="105" mass="12184">MKKKQELLKQISFRLYANVRDRQIFDFLESLEENQSEFIKEAVELRINQLKSGEKTLNKQVEINSPKNTVKKVVNTKKNNDQINNIKTAKTAKKRLLGGFNGFEG</sequence>
<proteinExistence type="predicted"/>